<evidence type="ECO:0000313" key="1">
    <source>
        <dbReference type="EMBL" id="MBW0485580.1"/>
    </source>
</evidence>
<comment type="caution">
    <text evidence="1">The sequence shown here is derived from an EMBL/GenBank/DDBJ whole genome shotgun (WGS) entry which is preliminary data.</text>
</comment>
<dbReference type="Proteomes" id="UP000765509">
    <property type="component" value="Unassembled WGS sequence"/>
</dbReference>
<dbReference type="EMBL" id="AVOT02008236">
    <property type="protein sequence ID" value="MBW0485580.1"/>
    <property type="molecule type" value="Genomic_DNA"/>
</dbReference>
<accession>A0A9Q3CMC8</accession>
<name>A0A9Q3CMC8_9BASI</name>
<keyword evidence="2" id="KW-1185">Reference proteome</keyword>
<reference evidence="1" key="1">
    <citation type="submission" date="2021-03" db="EMBL/GenBank/DDBJ databases">
        <title>Draft genome sequence of rust myrtle Austropuccinia psidii MF-1, a brazilian biotype.</title>
        <authorList>
            <person name="Quecine M.C."/>
            <person name="Pachon D.M.R."/>
            <person name="Bonatelli M.L."/>
            <person name="Correr F.H."/>
            <person name="Franceschini L.M."/>
            <person name="Leite T.F."/>
            <person name="Margarido G.R.A."/>
            <person name="Almeida C.A."/>
            <person name="Ferrarezi J.A."/>
            <person name="Labate C.A."/>
        </authorList>
    </citation>
    <scope>NUCLEOTIDE SEQUENCE</scope>
    <source>
        <strain evidence="1">MF-1</strain>
    </source>
</reference>
<sequence length="59" mass="5731">MGVTQHALRGKTCEGLIPSGIDHLRVAHETTCGRCACGAVSLACACVGVGAFACAGAGA</sequence>
<feature type="non-terminal residue" evidence="1">
    <location>
        <position position="59"/>
    </location>
</feature>
<proteinExistence type="predicted"/>
<organism evidence="1 2">
    <name type="scientific">Austropuccinia psidii MF-1</name>
    <dbReference type="NCBI Taxonomy" id="1389203"/>
    <lineage>
        <taxon>Eukaryota</taxon>
        <taxon>Fungi</taxon>
        <taxon>Dikarya</taxon>
        <taxon>Basidiomycota</taxon>
        <taxon>Pucciniomycotina</taxon>
        <taxon>Pucciniomycetes</taxon>
        <taxon>Pucciniales</taxon>
        <taxon>Sphaerophragmiaceae</taxon>
        <taxon>Austropuccinia</taxon>
    </lineage>
</organism>
<gene>
    <name evidence="1" type="ORF">O181_025295</name>
</gene>
<protein>
    <submittedName>
        <fullName evidence="1">Uncharacterized protein</fullName>
    </submittedName>
</protein>
<dbReference type="AlphaFoldDB" id="A0A9Q3CMC8"/>
<evidence type="ECO:0000313" key="2">
    <source>
        <dbReference type="Proteomes" id="UP000765509"/>
    </source>
</evidence>